<dbReference type="SMART" id="SM00018">
    <property type="entry name" value="PD"/>
    <property type="match status" value="1"/>
</dbReference>
<dbReference type="PANTHER" id="PTHR22803">
    <property type="entry name" value="MANNOSE, PHOSPHOLIPASE, LECTIN RECEPTOR RELATED"/>
    <property type="match status" value="1"/>
</dbReference>
<dbReference type="SUPFAM" id="SSF56436">
    <property type="entry name" value="C-type lectin-like"/>
    <property type="match status" value="3"/>
</dbReference>
<dbReference type="InterPro" id="IPR000519">
    <property type="entry name" value="P_trefoil_dom"/>
</dbReference>
<organism evidence="6">
    <name type="scientific">Oikopleura dioica</name>
    <name type="common">Tunicate</name>
    <dbReference type="NCBI Taxonomy" id="34765"/>
    <lineage>
        <taxon>Eukaryota</taxon>
        <taxon>Metazoa</taxon>
        <taxon>Chordata</taxon>
        <taxon>Tunicata</taxon>
        <taxon>Appendicularia</taxon>
        <taxon>Copelata</taxon>
        <taxon>Oikopleuridae</taxon>
        <taxon>Oikopleura</taxon>
    </lineage>
</organism>
<dbReference type="CDD" id="cd00037">
    <property type="entry name" value="CLECT"/>
    <property type="match status" value="2"/>
</dbReference>
<dbReference type="Proteomes" id="UP000011014">
    <property type="component" value="Unassembled WGS sequence"/>
</dbReference>
<evidence type="ECO:0000256" key="3">
    <source>
        <dbReference type="SAM" id="Phobius"/>
    </source>
</evidence>
<evidence type="ECO:0008006" key="7">
    <source>
        <dbReference type="Google" id="ProtNLM"/>
    </source>
</evidence>
<keyword evidence="3" id="KW-0472">Membrane</keyword>
<dbReference type="AlphaFoldDB" id="E4YEZ7"/>
<feature type="domain" description="C-type lectin" evidence="4">
    <location>
        <begin position="483"/>
        <end position="602"/>
    </location>
</feature>
<proteinExistence type="predicted"/>
<sequence length="709" mass="78339">MRLLSLLASAEASLRYYGNATVSVDSSEEVPVALVEDEAVLRDGYCGSRKFTHCYPPTEDNPNTNCVDVVIDGQHVDQVSVNGQIVDPEKCIFVVIGLWTSWAESDLICKTQAAGSVHEEGHLMSIHNGLQNTKIKQIIDASTNEHAPFSPYWIGLRQHSLNSEFEWSNFSPVDYVNWYPGEPNNAGDGEDCGQFTAWDSHWNDDDCNKGFQFVCEVYKEQRPLPPNLDQSWPAAGFCKEGWTKYAKRLHKMLPLELGMIKTGELPMDSSANTNLIAERATMDMISVLMAGCHTHTVVTSLPSKLRATNKQMMTVALSGKHLLETRNVLKKWFSSLATITDQFENDFVTAMMYGEQTNFDLNFNSYAGAWIGYHGNKDAENVVSFNWMDDYFSSTYTKWYYGEPAVEFALPETEFCIYMLAKNDMGGQQGAGNWRTEGPCVSQRPYICKAIPPNVIPELDQRGEMKPCNESYGWLDAGTHVEPGTTCLKAFKGEKKVSFYEAETHCNQVHGGHLASIHSNAGNQRLLEIVASSIGNKYWAWIGLKDNNAGGHMWTDGSAVDFLYWGPGWGPKDPDQTSCADIGSEGLWSSETCSNKNYYVCQIQKPYEKCMSVPIQSRVPCGYPGISMNGCLDEMKCCWDGTAGSRACFTPGITKSTAPSTGSGMSVAGAVFLTMFMWAIPAAGMIYFYMFKGPSASAAGGIANVSANF</sequence>
<dbReference type="Pfam" id="PF00088">
    <property type="entry name" value="Trefoil"/>
    <property type="match status" value="1"/>
</dbReference>
<dbReference type="CDD" id="cd00111">
    <property type="entry name" value="Trefoil"/>
    <property type="match status" value="1"/>
</dbReference>
<dbReference type="PROSITE" id="PS50041">
    <property type="entry name" value="C_TYPE_LECTIN_2"/>
    <property type="match status" value="3"/>
</dbReference>
<evidence type="ECO:0000313" key="6">
    <source>
        <dbReference type="EMBL" id="CBY34084.1"/>
    </source>
</evidence>
<dbReference type="Gene3D" id="4.10.110.10">
    <property type="entry name" value="Spasmolytic Protein, domain 1"/>
    <property type="match status" value="1"/>
</dbReference>
<dbReference type="SMART" id="SM00034">
    <property type="entry name" value="CLECT"/>
    <property type="match status" value="3"/>
</dbReference>
<feature type="domain" description="C-type lectin" evidence="4">
    <location>
        <begin position="87"/>
        <end position="216"/>
    </location>
</feature>
<dbReference type="PROSITE" id="PS00615">
    <property type="entry name" value="C_TYPE_LECTIN_1"/>
    <property type="match status" value="2"/>
</dbReference>
<evidence type="ECO:0000256" key="1">
    <source>
        <dbReference type="ARBA" id="ARBA00023157"/>
    </source>
</evidence>
<feature type="transmembrane region" description="Helical" evidence="3">
    <location>
        <begin position="665"/>
        <end position="689"/>
    </location>
</feature>
<accession>E4YEZ7</accession>
<dbReference type="InterPro" id="IPR016187">
    <property type="entry name" value="CTDL_fold"/>
</dbReference>
<evidence type="ECO:0000259" key="4">
    <source>
        <dbReference type="PROSITE" id="PS50041"/>
    </source>
</evidence>
<evidence type="ECO:0000256" key="2">
    <source>
        <dbReference type="PROSITE-ProRule" id="PRU00779"/>
    </source>
</evidence>
<dbReference type="SUPFAM" id="SSF57492">
    <property type="entry name" value="Trefoil"/>
    <property type="match status" value="1"/>
</dbReference>
<reference evidence="6" key="1">
    <citation type="journal article" date="2010" name="Science">
        <title>Plasticity of animal genome architecture unmasked by rapid evolution of a pelagic tunicate.</title>
        <authorList>
            <person name="Denoeud F."/>
            <person name="Henriet S."/>
            <person name="Mungpakdee S."/>
            <person name="Aury J.M."/>
            <person name="Da Silva C."/>
            <person name="Brinkmann H."/>
            <person name="Mikhaleva J."/>
            <person name="Olsen L.C."/>
            <person name="Jubin C."/>
            <person name="Canestro C."/>
            <person name="Bouquet J.M."/>
            <person name="Danks G."/>
            <person name="Poulain J."/>
            <person name="Campsteijn C."/>
            <person name="Adamski M."/>
            <person name="Cross I."/>
            <person name="Yadetie F."/>
            <person name="Muffato M."/>
            <person name="Louis A."/>
            <person name="Butcher S."/>
            <person name="Tsagkogeorga G."/>
            <person name="Konrad A."/>
            <person name="Singh S."/>
            <person name="Jensen M.F."/>
            <person name="Cong E.H."/>
            <person name="Eikeseth-Otteraa H."/>
            <person name="Noel B."/>
            <person name="Anthouard V."/>
            <person name="Porcel B.M."/>
            <person name="Kachouri-Lafond R."/>
            <person name="Nishino A."/>
            <person name="Ugolini M."/>
            <person name="Chourrout P."/>
            <person name="Nishida H."/>
            <person name="Aasland R."/>
            <person name="Huzurbazar S."/>
            <person name="Westhof E."/>
            <person name="Delsuc F."/>
            <person name="Lehrach H."/>
            <person name="Reinhardt R."/>
            <person name="Weissenbach J."/>
            <person name="Roy S.W."/>
            <person name="Artiguenave F."/>
            <person name="Postlethwait J.H."/>
            <person name="Manak J.R."/>
            <person name="Thompson E.M."/>
            <person name="Jaillon O."/>
            <person name="Du Pasquier L."/>
            <person name="Boudinot P."/>
            <person name="Liberles D.A."/>
            <person name="Volff J.N."/>
            <person name="Philippe H."/>
            <person name="Lenhard B."/>
            <person name="Roest Crollius H."/>
            <person name="Wincker P."/>
            <person name="Chourrout D."/>
        </authorList>
    </citation>
    <scope>NUCLEOTIDE SEQUENCE [LARGE SCALE GENOMIC DNA]</scope>
</reference>
<comment type="caution">
    <text evidence="2">Lacks conserved residue(s) required for the propagation of feature annotation.</text>
</comment>
<keyword evidence="1 2" id="KW-1015">Disulfide bond</keyword>
<dbReference type="PROSITE" id="PS51448">
    <property type="entry name" value="P_TREFOIL_2"/>
    <property type="match status" value="1"/>
</dbReference>
<feature type="disulfide bond" evidence="2">
    <location>
        <begin position="631"/>
        <end position="648"/>
    </location>
</feature>
<evidence type="ECO:0000259" key="5">
    <source>
        <dbReference type="PROSITE" id="PS51448"/>
    </source>
</evidence>
<keyword evidence="3" id="KW-1133">Transmembrane helix</keyword>
<feature type="domain" description="P-type" evidence="5">
    <location>
        <begin position="608"/>
        <end position="652"/>
    </location>
</feature>
<dbReference type="Gene3D" id="3.10.100.10">
    <property type="entry name" value="Mannose-Binding Protein A, subunit A"/>
    <property type="match status" value="3"/>
</dbReference>
<keyword evidence="3" id="KW-0812">Transmembrane</keyword>
<name>E4YEZ7_OIKDI</name>
<dbReference type="InterPro" id="IPR018378">
    <property type="entry name" value="C-type_lectin_CS"/>
</dbReference>
<dbReference type="InterPro" id="IPR044913">
    <property type="entry name" value="P_trefoil_dom_sf"/>
</dbReference>
<protein>
    <recommendedName>
        <fullName evidence="7">C-type lectin domain-containing protein</fullName>
    </recommendedName>
</protein>
<dbReference type="Pfam" id="PF00059">
    <property type="entry name" value="Lectin_C"/>
    <property type="match status" value="3"/>
</dbReference>
<dbReference type="InterPro" id="IPR050111">
    <property type="entry name" value="C-type_lectin/snaclec_domain"/>
</dbReference>
<feature type="domain" description="C-type lectin" evidence="4">
    <location>
        <begin position="334"/>
        <end position="449"/>
    </location>
</feature>
<gene>
    <name evidence="6" type="ORF">GSOID_T00022068001</name>
</gene>
<dbReference type="InterPro" id="IPR001304">
    <property type="entry name" value="C-type_lectin-like"/>
</dbReference>
<dbReference type="EMBL" id="FN654474">
    <property type="protein sequence ID" value="CBY34084.1"/>
    <property type="molecule type" value="Genomic_DNA"/>
</dbReference>
<dbReference type="InterPro" id="IPR016186">
    <property type="entry name" value="C-type_lectin-like/link_sf"/>
</dbReference>